<dbReference type="SUPFAM" id="SSF46894">
    <property type="entry name" value="C-terminal effector domain of the bipartite response regulators"/>
    <property type="match status" value="1"/>
</dbReference>
<dbReference type="Gene3D" id="1.10.10.10">
    <property type="entry name" value="Winged helix-like DNA-binding domain superfamily/Winged helix DNA-binding domain"/>
    <property type="match status" value="1"/>
</dbReference>
<evidence type="ECO:0000259" key="4">
    <source>
        <dbReference type="PROSITE" id="PS50043"/>
    </source>
</evidence>
<dbReference type="InterPro" id="IPR016032">
    <property type="entry name" value="Sig_transdc_resp-reg_C-effctor"/>
</dbReference>
<keyword evidence="6" id="KW-1185">Reference proteome</keyword>
<dbReference type="OrthoDB" id="3178272at2"/>
<reference evidence="5 6" key="1">
    <citation type="submission" date="2018-08" db="EMBL/GenBank/DDBJ databases">
        <title>Genomic Encyclopedia of Archaeal and Bacterial Type Strains, Phase II (KMG-II): from individual species to whole genera.</title>
        <authorList>
            <person name="Goeker M."/>
        </authorList>
    </citation>
    <scope>NUCLEOTIDE SEQUENCE [LARGE SCALE GENOMIC DNA]</scope>
    <source>
        <strain evidence="5 6">DSM 45791</strain>
    </source>
</reference>
<keyword evidence="3" id="KW-0804">Transcription</keyword>
<accession>A0A3E0I5J4</accession>
<dbReference type="CDD" id="cd06170">
    <property type="entry name" value="LuxR_C_like"/>
    <property type="match status" value="1"/>
</dbReference>
<evidence type="ECO:0000256" key="2">
    <source>
        <dbReference type="ARBA" id="ARBA00023125"/>
    </source>
</evidence>
<sequence>MGSLSARDYERMLDLAAAVMDTAAPESPWPLVADELARSLGGTMVLLSDVDGAAGTASIDAWAPEWIGSLPLNTLLRKGLEGGHPLARHYAQTGDQRPLAVTDVVEMSAWRRTEAYATLHETVGVVRHIAIPLPTTSRGRFRTFVVHRDGGDFDDRERTYVQRLQPLLVSVDRFVRQLAEWGEAMREDAQPVDSVTETRLTPREVAVLSLLGDGMTAEAIGRRLGISNRTVHKHTENLYRKLAATDRLTAVLRAQALGLLPARAEVRSSGSR</sequence>
<dbReference type="PROSITE" id="PS00622">
    <property type="entry name" value="HTH_LUXR_1"/>
    <property type="match status" value="1"/>
</dbReference>
<keyword evidence="1" id="KW-0805">Transcription regulation</keyword>
<dbReference type="InterPro" id="IPR000792">
    <property type="entry name" value="Tscrpt_reg_LuxR_C"/>
</dbReference>
<dbReference type="Proteomes" id="UP000256269">
    <property type="component" value="Unassembled WGS sequence"/>
</dbReference>
<dbReference type="PROSITE" id="PS50043">
    <property type="entry name" value="HTH_LUXR_2"/>
    <property type="match status" value="1"/>
</dbReference>
<dbReference type="Pfam" id="PF00196">
    <property type="entry name" value="GerE"/>
    <property type="match status" value="1"/>
</dbReference>
<gene>
    <name evidence="5" type="ORF">BCF44_102256</name>
</gene>
<dbReference type="GO" id="GO:0006355">
    <property type="term" value="P:regulation of DNA-templated transcription"/>
    <property type="evidence" value="ECO:0007669"/>
    <property type="project" value="InterPro"/>
</dbReference>
<dbReference type="PANTHER" id="PTHR44688:SF16">
    <property type="entry name" value="DNA-BINDING TRANSCRIPTIONAL ACTIVATOR DEVR_DOSR"/>
    <property type="match status" value="1"/>
</dbReference>
<dbReference type="SMART" id="SM00421">
    <property type="entry name" value="HTH_LUXR"/>
    <property type="match status" value="1"/>
</dbReference>
<name>A0A3E0I5J4_9PSEU</name>
<dbReference type="RefSeq" id="WP_116173123.1">
    <property type="nucleotide sequence ID" value="NZ_CP144375.1"/>
</dbReference>
<evidence type="ECO:0000256" key="1">
    <source>
        <dbReference type="ARBA" id="ARBA00023015"/>
    </source>
</evidence>
<evidence type="ECO:0000313" key="5">
    <source>
        <dbReference type="EMBL" id="REH54024.1"/>
    </source>
</evidence>
<dbReference type="GO" id="GO:0003677">
    <property type="term" value="F:DNA binding"/>
    <property type="evidence" value="ECO:0007669"/>
    <property type="project" value="UniProtKB-KW"/>
</dbReference>
<proteinExistence type="predicted"/>
<protein>
    <submittedName>
        <fullName evidence="5">Regulatory LuxR family protein</fullName>
    </submittedName>
</protein>
<dbReference type="EMBL" id="QUNO01000002">
    <property type="protein sequence ID" value="REH54024.1"/>
    <property type="molecule type" value="Genomic_DNA"/>
</dbReference>
<feature type="domain" description="HTH luxR-type" evidence="4">
    <location>
        <begin position="193"/>
        <end position="258"/>
    </location>
</feature>
<comment type="caution">
    <text evidence="5">The sequence shown here is derived from an EMBL/GenBank/DDBJ whole genome shotgun (WGS) entry which is preliminary data.</text>
</comment>
<keyword evidence="2" id="KW-0238">DNA-binding</keyword>
<evidence type="ECO:0000313" key="6">
    <source>
        <dbReference type="Proteomes" id="UP000256269"/>
    </source>
</evidence>
<dbReference type="InterPro" id="IPR036388">
    <property type="entry name" value="WH-like_DNA-bd_sf"/>
</dbReference>
<dbReference type="AlphaFoldDB" id="A0A3E0I5J4"/>
<dbReference type="PANTHER" id="PTHR44688">
    <property type="entry name" value="DNA-BINDING TRANSCRIPTIONAL ACTIVATOR DEVR_DOSR"/>
    <property type="match status" value="1"/>
</dbReference>
<dbReference type="PRINTS" id="PR00038">
    <property type="entry name" value="HTHLUXR"/>
</dbReference>
<evidence type="ECO:0000256" key="3">
    <source>
        <dbReference type="ARBA" id="ARBA00023163"/>
    </source>
</evidence>
<organism evidence="5 6">
    <name type="scientific">Kutzneria buriramensis</name>
    <dbReference type="NCBI Taxonomy" id="1045776"/>
    <lineage>
        <taxon>Bacteria</taxon>
        <taxon>Bacillati</taxon>
        <taxon>Actinomycetota</taxon>
        <taxon>Actinomycetes</taxon>
        <taxon>Pseudonocardiales</taxon>
        <taxon>Pseudonocardiaceae</taxon>
        <taxon>Kutzneria</taxon>
    </lineage>
</organism>